<feature type="transmembrane region" description="Helical" evidence="1">
    <location>
        <begin position="118"/>
        <end position="139"/>
    </location>
</feature>
<reference evidence="2 3" key="1">
    <citation type="submission" date="2024-04" db="EMBL/GenBank/DDBJ databases">
        <title>Staphylococcus debuckii a clinical isolate.</title>
        <authorList>
            <person name="Magnan C."/>
            <person name="Plumet L."/>
            <person name="Morsli M."/>
            <person name="Molle V."/>
            <person name="Lavigne J.-P."/>
        </authorList>
    </citation>
    <scope>NUCLEOTIDE SEQUENCE [LARGE SCALE GENOMIC DNA]</scope>
    <source>
        <strain evidence="2 3">NSD001</strain>
    </source>
</reference>
<dbReference type="PIRSF" id="PIRSF038959">
    <property type="entry name" value="SdpI"/>
    <property type="match status" value="1"/>
</dbReference>
<feature type="transmembrane region" description="Helical" evidence="1">
    <location>
        <begin position="14"/>
        <end position="37"/>
    </location>
</feature>
<comment type="caution">
    <text evidence="2">The sequence shown here is derived from an EMBL/GenBank/DDBJ whole genome shotgun (WGS) entry which is preliminary data.</text>
</comment>
<accession>A0ABU9F0K5</accession>
<keyword evidence="3" id="KW-1185">Reference proteome</keyword>
<dbReference type="Pfam" id="PF13630">
    <property type="entry name" value="SdpI"/>
    <property type="match status" value="1"/>
</dbReference>
<dbReference type="RefSeq" id="WP_341612409.1">
    <property type="nucleotide sequence ID" value="NZ_JBBWSC010000016.1"/>
</dbReference>
<dbReference type="InterPro" id="IPR026272">
    <property type="entry name" value="SdpI"/>
</dbReference>
<evidence type="ECO:0000256" key="1">
    <source>
        <dbReference type="SAM" id="Phobius"/>
    </source>
</evidence>
<dbReference type="PANTHER" id="PTHR37810:SF5">
    <property type="entry name" value="IMMUNITY PROTEIN SDPI"/>
    <property type="match status" value="1"/>
</dbReference>
<evidence type="ECO:0000313" key="2">
    <source>
        <dbReference type="EMBL" id="MEL0539286.1"/>
    </source>
</evidence>
<keyword evidence="1" id="KW-0472">Membrane</keyword>
<name>A0ABU9F0K5_9STAP</name>
<organism evidence="2 3">
    <name type="scientific">Staphylococcus debuckii</name>
    <dbReference type="NCBI Taxonomy" id="2044912"/>
    <lineage>
        <taxon>Bacteria</taxon>
        <taxon>Bacillati</taxon>
        <taxon>Bacillota</taxon>
        <taxon>Bacilli</taxon>
        <taxon>Bacillales</taxon>
        <taxon>Staphylococcaceae</taxon>
        <taxon>Staphylococcus</taxon>
    </lineage>
</organism>
<gene>
    <name evidence="2" type="ORF">AADA34_11250</name>
</gene>
<keyword evidence="1" id="KW-0812">Transmembrane</keyword>
<dbReference type="Proteomes" id="UP001380601">
    <property type="component" value="Unassembled WGS sequence"/>
</dbReference>
<feature type="transmembrane region" description="Helical" evidence="1">
    <location>
        <begin position="92"/>
        <end position="112"/>
    </location>
</feature>
<keyword evidence="1" id="KW-1133">Transmembrane helix</keyword>
<evidence type="ECO:0000313" key="3">
    <source>
        <dbReference type="Proteomes" id="UP001380601"/>
    </source>
</evidence>
<dbReference type="EMBL" id="JBBWSC010000016">
    <property type="protein sequence ID" value="MEL0539286.1"/>
    <property type="molecule type" value="Genomic_DNA"/>
</dbReference>
<feature type="transmembrane region" description="Helical" evidence="1">
    <location>
        <begin position="173"/>
        <end position="190"/>
    </location>
</feature>
<dbReference type="InterPro" id="IPR025962">
    <property type="entry name" value="SdpI/YhfL"/>
</dbReference>
<dbReference type="PANTHER" id="PTHR37810">
    <property type="entry name" value="IMMUNITY PROTEIN SDPI"/>
    <property type="match status" value="1"/>
</dbReference>
<feature type="transmembrane region" description="Helical" evidence="1">
    <location>
        <begin position="49"/>
        <end position="71"/>
    </location>
</feature>
<feature type="transmembrane region" description="Helical" evidence="1">
    <location>
        <begin position="196"/>
        <end position="215"/>
    </location>
</feature>
<proteinExistence type="predicted"/>
<sequence>MKEVEVGTKKFEHFGLAMIILTAATWIIFMSFLPWTIPLHYNNQNQLDLYLNKVTAPIVMILIMIVSYSVIKRKAKRDKHHKKFGNVSFDTAFWNPMVQSFMYLLSILMIFHALGYNIMNHFIGILILSFLLILWGNYLQIVPVNAENMGIRNQRTKASEAVWKRTHRFTSRLFIVVGFLLLILALFRAINNITALLIFALVGGAIPFAYSKYAYQKIEQTKP</sequence>
<protein>
    <submittedName>
        <fullName evidence="2">SdpI family protein</fullName>
    </submittedName>
</protein>